<dbReference type="GO" id="GO:0045893">
    <property type="term" value="P:positive regulation of DNA-templated transcription"/>
    <property type="evidence" value="ECO:0007669"/>
    <property type="project" value="InterPro"/>
</dbReference>
<dbReference type="Gene3D" id="3.30.450.40">
    <property type="match status" value="1"/>
</dbReference>
<accession>A0A099KS30</accession>
<dbReference type="InterPro" id="IPR050707">
    <property type="entry name" value="HTH_MetabolicPath_Reg"/>
</dbReference>
<proteinExistence type="predicted"/>
<dbReference type="GO" id="GO:0003700">
    <property type="term" value="F:DNA-binding transcription factor activity"/>
    <property type="evidence" value="ECO:0007669"/>
    <property type="project" value="TreeGrafter"/>
</dbReference>
<evidence type="ECO:0000256" key="1">
    <source>
        <dbReference type="ARBA" id="ARBA00023015"/>
    </source>
</evidence>
<dbReference type="InterPro" id="IPR036388">
    <property type="entry name" value="WH-like_DNA-bd_sf"/>
</dbReference>
<evidence type="ECO:0000313" key="6">
    <source>
        <dbReference type="EMBL" id="KGJ93015.1"/>
    </source>
</evidence>
<dbReference type="NCBIfam" id="TIGR02431">
    <property type="entry name" value="pcaR_pcaU"/>
    <property type="match status" value="1"/>
</dbReference>
<dbReference type="InterPro" id="IPR014757">
    <property type="entry name" value="Tscrpt_reg_IclR_C"/>
</dbReference>
<dbReference type="PATRIC" id="fig|28229.4.peg.1510"/>
<dbReference type="PANTHER" id="PTHR30136">
    <property type="entry name" value="HELIX-TURN-HELIX TRANSCRIPTIONAL REGULATOR, ICLR FAMILY"/>
    <property type="match status" value="1"/>
</dbReference>
<evidence type="ECO:0000313" key="7">
    <source>
        <dbReference type="Proteomes" id="UP000029843"/>
    </source>
</evidence>
<gene>
    <name evidence="6" type="ORF">ND2E_2481</name>
</gene>
<dbReference type="SMART" id="SM00346">
    <property type="entry name" value="HTH_ICLR"/>
    <property type="match status" value="1"/>
</dbReference>
<keyword evidence="3" id="KW-0804">Transcription</keyword>
<dbReference type="EMBL" id="JQED01000015">
    <property type="protein sequence ID" value="KGJ93015.1"/>
    <property type="molecule type" value="Genomic_DNA"/>
</dbReference>
<dbReference type="InterPro" id="IPR029016">
    <property type="entry name" value="GAF-like_dom_sf"/>
</dbReference>
<dbReference type="GO" id="GO:0045892">
    <property type="term" value="P:negative regulation of DNA-templated transcription"/>
    <property type="evidence" value="ECO:0007669"/>
    <property type="project" value="TreeGrafter"/>
</dbReference>
<dbReference type="GO" id="GO:0003677">
    <property type="term" value="F:DNA binding"/>
    <property type="evidence" value="ECO:0007669"/>
    <property type="project" value="UniProtKB-KW"/>
</dbReference>
<protein>
    <submittedName>
        <fullName evidence="6">Beta-ketoadipate pathway transcriptional regulator PcaR/PcaU, IclR family</fullName>
    </submittedName>
</protein>
<dbReference type="AlphaFoldDB" id="A0A099KS30"/>
<organism evidence="6 7">
    <name type="scientific">Colwellia psychrerythraea</name>
    <name type="common">Vibrio psychroerythus</name>
    <dbReference type="NCBI Taxonomy" id="28229"/>
    <lineage>
        <taxon>Bacteria</taxon>
        <taxon>Pseudomonadati</taxon>
        <taxon>Pseudomonadota</taxon>
        <taxon>Gammaproteobacteria</taxon>
        <taxon>Alteromonadales</taxon>
        <taxon>Colwelliaceae</taxon>
        <taxon>Colwellia</taxon>
    </lineage>
</organism>
<dbReference type="SUPFAM" id="SSF46785">
    <property type="entry name" value="Winged helix' DNA-binding domain"/>
    <property type="match status" value="1"/>
</dbReference>
<reference evidence="6 7" key="1">
    <citation type="submission" date="2014-08" db="EMBL/GenBank/DDBJ databases">
        <title>Genomic and Phenotypic Diversity of Colwellia psychrerythraea strains from Disparate Marine Basins.</title>
        <authorList>
            <person name="Techtmann S.M."/>
            <person name="Stelling S.C."/>
            <person name="Utturkar S.M."/>
            <person name="Alshibli N."/>
            <person name="Harris A."/>
            <person name="Brown S.D."/>
            <person name="Hazen T.C."/>
        </authorList>
    </citation>
    <scope>NUCLEOTIDE SEQUENCE [LARGE SCALE GENOMIC DNA]</scope>
    <source>
        <strain evidence="6 7">ND2E</strain>
    </source>
</reference>
<feature type="domain" description="HTH iclR-type" evidence="4">
    <location>
        <begin position="22"/>
        <end position="82"/>
    </location>
</feature>
<dbReference type="Proteomes" id="UP000029843">
    <property type="component" value="Unassembled WGS sequence"/>
</dbReference>
<dbReference type="PROSITE" id="PS51077">
    <property type="entry name" value="HTH_ICLR"/>
    <property type="match status" value="1"/>
</dbReference>
<evidence type="ECO:0000256" key="3">
    <source>
        <dbReference type="ARBA" id="ARBA00023163"/>
    </source>
</evidence>
<sequence length="267" mass="29119">MSKQEQEKHDGDQVMIKSSEIVQSLLKGLVVIQAFDQQRPTMTLSEVAAETGYTRAAARRFLLTLVSEGYAKQEGKQFSLTAKILKLGFSYLASQDVWKNAKPLMKQLVEQLNESCSAAVLEGEDVVYVGRVATTKRVMSVSLNVGTRLPAFATSLGRVLLADMKDVVLDDFLSTCHIEQYTAFTLTNKAELTAEISRVQQQGYSLVEQELELGLTSISVPVRSQAGKALGALSISTHISQTTKQQVLTSILPALKACAAAIEQLAY</sequence>
<dbReference type="Pfam" id="PF01614">
    <property type="entry name" value="IclR_C"/>
    <property type="match status" value="1"/>
</dbReference>
<dbReference type="InterPro" id="IPR012794">
    <property type="entry name" value="PcaR_PcaU"/>
</dbReference>
<dbReference type="Pfam" id="PF09339">
    <property type="entry name" value="HTH_IclR"/>
    <property type="match status" value="1"/>
</dbReference>
<evidence type="ECO:0000259" key="4">
    <source>
        <dbReference type="PROSITE" id="PS51077"/>
    </source>
</evidence>
<feature type="domain" description="IclR-ED" evidence="5">
    <location>
        <begin position="83"/>
        <end position="267"/>
    </location>
</feature>
<dbReference type="GO" id="GO:0046278">
    <property type="term" value="P:3,4-dihydroxybenzoate metabolic process"/>
    <property type="evidence" value="ECO:0007669"/>
    <property type="project" value="InterPro"/>
</dbReference>
<evidence type="ECO:0000256" key="2">
    <source>
        <dbReference type="ARBA" id="ARBA00023125"/>
    </source>
</evidence>
<dbReference type="OrthoDB" id="9807558at2"/>
<evidence type="ECO:0000259" key="5">
    <source>
        <dbReference type="PROSITE" id="PS51078"/>
    </source>
</evidence>
<dbReference type="PROSITE" id="PS51078">
    <property type="entry name" value="ICLR_ED"/>
    <property type="match status" value="1"/>
</dbReference>
<dbReference type="InterPro" id="IPR036390">
    <property type="entry name" value="WH_DNA-bd_sf"/>
</dbReference>
<comment type="caution">
    <text evidence="6">The sequence shown here is derived from an EMBL/GenBank/DDBJ whole genome shotgun (WGS) entry which is preliminary data.</text>
</comment>
<dbReference type="Gene3D" id="1.10.10.10">
    <property type="entry name" value="Winged helix-like DNA-binding domain superfamily/Winged helix DNA-binding domain"/>
    <property type="match status" value="1"/>
</dbReference>
<dbReference type="PANTHER" id="PTHR30136:SF34">
    <property type="entry name" value="TRANSCRIPTIONAL REGULATOR"/>
    <property type="match status" value="1"/>
</dbReference>
<keyword evidence="1" id="KW-0805">Transcription regulation</keyword>
<dbReference type="SUPFAM" id="SSF55781">
    <property type="entry name" value="GAF domain-like"/>
    <property type="match status" value="1"/>
</dbReference>
<dbReference type="RefSeq" id="WP_052056380.1">
    <property type="nucleotide sequence ID" value="NZ_JQED01000015.1"/>
</dbReference>
<dbReference type="InterPro" id="IPR005471">
    <property type="entry name" value="Tscrpt_reg_IclR_N"/>
</dbReference>
<keyword evidence="2" id="KW-0238">DNA-binding</keyword>
<name>A0A099KS30_COLPS</name>